<sequence length="257" mass="28615">MADFKTHITASTILGIGYGGVAHLKFDVPLGHCMIAGALCSVAGMLPDLDSKSGIPQREMLCFVSVLVPMLMMFRFQELGFTAEQMVFVAGVSYVVIRFGLGELFKRFTKHRGMWHSIPAAAVAAMATYLVCFSPETGIRLFKAWSVFLGFILHLLLDELYSVDMMGRRLKKSWGTALKFFGKDSFANISTYTKVGLLALLIANDGTLMDCCRDNGFYNHGVGDDHDHEHKITDHLPSIEPDYLQGLFERTDDSVRR</sequence>
<dbReference type="AlphaFoldDB" id="A0A5B9PDR4"/>
<dbReference type="EMBL" id="CP042912">
    <property type="protein sequence ID" value="QEG24424.1"/>
    <property type="molecule type" value="Genomic_DNA"/>
</dbReference>
<feature type="transmembrane region" description="Helical" evidence="1">
    <location>
        <begin position="144"/>
        <end position="163"/>
    </location>
</feature>
<dbReference type="OrthoDB" id="5295350at2"/>
<reference evidence="2 3" key="1">
    <citation type="submission" date="2019-08" db="EMBL/GenBank/DDBJ databases">
        <title>Deep-cultivation of Planctomycetes and their phenomic and genomic characterization uncovers novel biology.</title>
        <authorList>
            <person name="Wiegand S."/>
            <person name="Jogler M."/>
            <person name="Boedeker C."/>
            <person name="Pinto D."/>
            <person name="Vollmers J."/>
            <person name="Rivas-Marin E."/>
            <person name="Kohn T."/>
            <person name="Peeters S.H."/>
            <person name="Heuer A."/>
            <person name="Rast P."/>
            <person name="Oberbeckmann S."/>
            <person name="Bunk B."/>
            <person name="Jeske O."/>
            <person name="Meyerdierks A."/>
            <person name="Storesund J.E."/>
            <person name="Kallscheuer N."/>
            <person name="Luecker S."/>
            <person name="Lage O.M."/>
            <person name="Pohl T."/>
            <person name="Merkel B.J."/>
            <person name="Hornburger P."/>
            <person name="Mueller R.-W."/>
            <person name="Bruemmer F."/>
            <person name="Labrenz M."/>
            <person name="Spormann A.M."/>
            <person name="Op den Camp H."/>
            <person name="Overmann J."/>
            <person name="Amann R."/>
            <person name="Jetten M.S.M."/>
            <person name="Mascher T."/>
            <person name="Medema M.H."/>
            <person name="Devos D.P."/>
            <person name="Kaster A.-K."/>
            <person name="Ovreas L."/>
            <person name="Rohde M."/>
            <person name="Galperin M.Y."/>
            <person name="Jogler C."/>
        </authorList>
    </citation>
    <scope>NUCLEOTIDE SEQUENCE [LARGE SCALE GENOMIC DNA]</scope>
    <source>
        <strain evidence="2 3">FC18</strain>
    </source>
</reference>
<feature type="transmembrane region" description="Helical" evidence="1">
    <location>
        <begin position="82"/>
        <end position="101"/>
    </location>
</feature>
<protein>
    <recommendedName>
        <fullName evidence="4">Inner membrane protein</fullName>
    </recommendedName>
</protein>
<gene>
    <name evidence="2" type="ORF">MFFC18_43430</name>
</gene>
<keyword evidence="1" id="KW-0812">Transmembrane</keyword>
<keyword evidence="1" id="KW-0472">Membrane</keyword>
<evidence type="ECO:0008006" key="4">
    <source>
        <dbReference type="Google" id="ProtNLM"/>
    </source>
</evidence>
<evidence type="ECO:0000313" key="3">
    <source>
        <dbReference type="Proteomes" id="UP000322214"/>
    </source>
</evidence>
<proteinExistence type="predicted"/>
<name>A0A5B9PDR4_9BACT</name>
<keyword evidence="3" id="KW-1185">Reference proteome</keyword>
<dbReference type="RefSeq" id="WP_075083997.1">
    <property type="nucleotide sequence ID" value="NZ_CP042912.1"/>
</dbReference>
<dbReference type="Proteomes" id="UP000322214">
    <property type="component" value="Chromosome"/>
</dbReference>
<feature type="transmembrane region" description="Helical" evidence="1">
    <location>
        <begin position="113"/>
        <end position="132"/>
    </location>
</feature>
<accession>A0A5B9PDR4</accession>
<keyword evidence="1" id="KW-1133">Transmembrane helix</keyword>
<evidence type="ECO:0000313" key="2">
    <source>
        <dbReference type="EMBL" id="QEG24424.1"/>
    </source>
</evidence>
<dbReference type="KEGG" id="mff:MFFC18_43430"/>
<organism evidence="2 3">
    <name type="scientific">Mariniblastus fucicola</name>
    <dbReference type="NCBI Taxonomy" id="980251"/>
    <lineage>
        <taxon>Bacteria</taxon>
        <taxon>Pseudomonadati</taxon>
        <taxon>Planctomycetota</taxon>
        <taxon>Planctomycetia</taxon>
        <taxon>Pirellulales</taxon>
        <taxon>Pirellulaceae</taxon>
        <taxon>Mariniblastus</taxon>
    </lineage>
</organism>
<dbReference type="STRING" id="980251.GCA_001642875_01228"/>
<dbReference type="Pfam" id="PF04307">
    <property type="entry name" value="YdjM"/>
    <property type="match status" value="1"/>
</dbReference>
<evidence type="ECO:0000256" key="1">
    <source>
        <dbReference type="SAM" id="Phobius"/>
    </source>
</evidence>
<dbReference type="InterPro" id="IPR007404">
    <property type="entry name" value="YdjM-like"/>
</dbReference>